<organism evidence="2 3">
    <name type="scientific">Patellaria atrata CBS 101060</name>
    <dbReference type="NCBI Taxonomy" id="1346257"/>
    <lineage>
        <taxon>Eukaryota</taxon>
        <taxon>Fungi</taxon>
        <taxon>Dikarya</taxon>
        <taxon>Ascomycota</taxon>
        <taxon>Pezizomycotina</taxon>
        <taxon>Dothideomycetes</taxon>
        <taxon>Dothideomycetes incertae sedis</taxon>
        <taxon>Patellariales</taxon>
        <taxon>Patellariaceae</taxon>
        <taxon>Patellaria</taxon>
    </lineage>
</organism>
<dbReference type="EMBL" id="MU006102">
    <property type="protein sequence ID" value="KAF2836676.1"/>
    <property type="molecule type" value="Genomic_DNA"/>
</dbReference>
<accession>A0A9P4S6N1</accession>
<feature type="transmembrane region" description="Helical" evidence="1">
    <location>
        <begin position="58"/>
        <end position="79"/>
    </location>
</feature>
<keyword evidence="3" id="KW-1185">Reference proteome</keyword>
<evidence type="ECO:0000313" key="3">
    <source>
        <dbReference type="Proteomes" id="UP000799429"/>
    </source>
</evidence>
<dbReference type="OrthoDB" id="3945769at2759"/>
<dbReference type="AlphaFoldDB" id="A0A9P4S6N1"/>
<sequence>MPSATPIRYFSTTLAEQPQPRISFPPYSHGDFIPRETRAAMTAASLPKSGIARTASKWAVPAAAAAVVAVGVAAANMGFAGRSEVKVQKEAEERARLARNQALLNSYGDGSTMEDLQRAVDAYERR</sequence>
<keyword evidence="1" id="KW-0812">Transmembrane</keyword>
<protein>
    <submittedName>
        <fullName evidence="2">Uncharacterized protein</fullName>
    </submittedName>
</protein>
<gene>
    <name evidence="2" type="ORF">M501DRAFT_986961</name>
</gene>
<keyword evidence="1" id="KW-0472">Membrane</keyword>
<dbReference type="Proteomes" id="UP000799429">
    <property type="component" value="Unassembled WGS sequence"/>
</dbReference>
<proteinExistence type="predicted"/>
<keyword evidence="1" id="KW-1133">Transmembrane helix</keyword>
<reference evidence="2" key="1">
    <citation type="journal article" date="2020" name="Stud. Mycol.">
        <title>101 Dothideomycetes genomes: a test case for predicting lifestyles and emergence of pathogens.</title>
        <authorList>
            <person name="Haridas S."/>
            <person name="Albert R."/>
            <person name="Binder M."/>
            <person name="Bloem J."/>
            <person name="Labutti K."/>
            <person name="Salamov A."/>
            <person name="Andreopoulos B."/>
            <person name="Baker S."/>
            <person name="Barry K."/>
            <person name="Bills G."/>
            <person name="Bluhm B."/>
            <person name="Cannon C."/>
            <person name="Castanera R."/>
            <person name="Culley D."/>
            <person name="Daum C."/>
            <person name="Ezra D."/>
            <person name="Gonzalez J."/>
            <person name="Henrissat B."/>
            <person name="Kuo A."/>
            <person name="Liang C."/>
            <person name="Lipzen A."/>
            <person name="Lutzoni F."/>
            <person name="Magnuson J."/>
            <person name="Mondo S."/>
            <person name="Nolan M."/>
            <person name="Ohm R."/>
            <person name="Pangilinan J."/>
            <person name="Park H.-J."/>
            <person name="Ramirez L."/>
            <person name="Alfaro M."/>
            <person name="Sun H."/>
            <person name="Tritt A."/>
            <person name="Yoshinaga Y."/>
            <person name="Zwiers L.-H."/>
            <person name="Turgeon B."/>
            <person name="Goodwin S."/>
            <person name="Spatafora J."/>
            <person name="Crous P."/>
            <person name="Grigoriev I."/>
        </authorList>
    </citation>
    <scope>NUCLEOTIDE SEQUENCE</scope>
    <source>
        <strain evidence="2">CBS 101060</strain>
    </source>
</reference>
<evidence type="ECO:0000256" key="1">
    <source>
        <dbReference type="SAM" id="Phobius"/>
    </source>
</evidence>
<comment type="caution">
    <text evidence="2">The sequence shown here is derived from an EMBL/GenBank/DDBJ whole genome shotgun (WGS) entry which is preliminary data.</text>
</comment>
<name>A0A9P4S6N1_9PEZI</name>
<evidence type="ECO:0000313" key="2">
    <source>
        <dbReference type="EMBL" id="KAF2836676.1"/>
    </source>
</evidence>